<evidence type="ECO:0000313" key="1">
    <source>
        <dbReference type="EMBL" id="GBP44693.1"/>
    </source>
</evidence>
<reference evidence="1 2" key="1">
    <citation type="journal article" date="2019" name="Commun. Biol.">
        <title>The bagworm genome reveals a unique fibroin gene that provides high tensile strength.</title>
        <authorList>
            <person name="Kono N."/>
            <person name="Nakamura H."/>
            <person name="Ohtoshi R."/>
            <person name="Tomita M."/>
            <person name="Numata K."/>
            <person name="Arakawa K."/>
        </authorList>
    </citation>
    <scope>NUCLEOTIDE SEQUENCE [LARGE SCALE GENOMIC DNA]</scope>
</reference>
<evidence type="ECO:0000313" key="2">
    <source>
        <dbReference type="Proteomes" id="UP000299102"/>
    </source>
</evidence>
<protein>
    <submittedName>
        <fullName evidence="1">Uncharacterized protein</fullName>
    </submittedName>
</protein>
<dbReference type="OrthoDB" id="426210at2759"/>
<gene>
    <name evidence="1" type="ORF">EVAR_44221_1</name>
</gene>
<comment type="caution">
    <text evidence="1">The sequence shown here is derived from an EMBL/GenBank/DDBJ whole genome shotgun (WGS) entry which is preliminary data.</text>
</comment>
<keyword evidence="2" id="KW-1185">Reference proteome</keyword>
<organism evidence="1 2">
    <name type="scientific">Eumeta variegata</name>
    <name type="common">Bagworm moth</name>
    <name type="synonym">Eumeta japonica</name>
    <dbReference type="NCBI Taxonomy" id="151549"/>
    <lineage>
        <taxon>Eukaryota</taxon>
        <taxon>Metazoa</taxon>
        <taxon>Ecdysozoa</taxon>
        <taxon>Arthropoda</taxon>
        <taxon>Hexapoda</taxon>
        <taxon>Insecta</taxon>
        <taxon>Pterygota</taxon>
        <taxon>Neoptera</taxon>
        <taxon>Endopterygota</taxon>
        <taxon>Lepidoptera</taxon>
        <taxon>Glossata</taxon>
        <taxon>Ditrysia</taxon>
        <taxon>Tineoidea</taxon>
        <taxon>Psychidae</taxon>
        <taxon>Oiketicinae</taxon>
        <taxon>Eumeta</taxon>
    </lineage>
</organism>
<name>A0A4C1W0V5_EUMVA</name>
<dbReference type="EMBL" id="BGZK01000456">
    <property type="protein sequence ID" value="GBP44693.1"/>
    <property type="molecule type" value="Genomic_DNA"/>
</dbReference>
<dbReference type="Proteomes" id="UP000299102">
    <property type="component" value="Unassembled WGS sequence"/>
</dbReference>
<dbReference type="AlphaFoldDB" id="A0A4C1W0V5"/>
<proteinExistence type="predicted"/>
<sequence length="97" mass="10739">MVTTSEHRCADDNVYLDCNIISGDTLANIVVSRDEVLKKVKQLDKNKGPEPDGISAYFVQRTDIELTEAAEQVERYAAEKKITWKYSPPGAPHMGGA</sequence>
<accession>A0A4C1W0V5</accession>